<evidence type="ECO:0000313" key="4">
    <source>
        <dbReference type="EMBL" id="PLT48115.1"/>
    </source>
</evidence>
<accession>A0A2N5NCP6</accession>
<organism evidence="4 5">
    <name type="scientific">Paenibacillus pasadenensis</name>
    <dbReference type="NCBI Taxonomy" id="217090"/>
    <lineage>
        <taxon>Bacteria</taxon>
        <taxon>Bacillati</taxon>
        <taxon>Bacillota</taxon>
        <taxon>Bacilli</taxon>
        <taxon>Bacillales</taxon>
        <taxon>Paenibacillaceae</taxon>
        <taxon>Paenibacillus</taxon>
    </lineage>
</organism>
<dbReference type="Pfam" id="PF01408">
    <property type="entry name" value="GFO_IDH_MocA"/>
    <property type="match status" value="1"/>
</dbReference>
<evidence type="ECO:0000259" key="2">
    <source>
        <dbReference type="Pfam" id="PF01408"/>
    </source>
</evidence>
<dbReference type="InterPro" id="IPR055170">
    <property type="entry name" value="GFO_IDH_MocA-like_dom"/>
</dbReference>
<dbReference type="Proteomes" id="UP000234789">
    <property type="component" value="Unassembled WGS sequence"/>
</dbReference>
<dbReference type="GO" id="GO:0016491">
    <property type="term" value="F:oxidoreductase activity"/>
    <property type="evidence" value="ECO:0007669"/>
    <property type="project" value="UniProtKB-KW"/>
</dbReference>
<dbReference type="InterPro" id="IPR036291">
    <property type="entry name" value="NAD(P)-bd_dom_sf"/>
</dbReference>
<keyword evidence="1" id="KW-0560">Oxidoreductase</keyword>
<dbReference type="EMBL" id="NFEZ01000001">
    <property type="protein sequence ID" value="PLT48115.1"/>
    <property type="molecule type" value="Genomic_DNA"/>
</dbReference>
<dbReference type="SUPFAM" id="SSF51735">
    <property type="entry name" value="NAD(P)-binding Rossmann-fold domains"/>
    <property type="match status" value="1"/>
</dbReference>
<gene>
    <name evidence="4" type="ORF">B8V81_0247</name>
</gene>
<dbReference type="GO" id="GO:0000166">
    <property type="term" value="F:nucleotide binding"/>
    <property type="evidence" value="ECO:0007669"/>
    <property type="project" value="InterPro"/>
</dbReference>
<feature type="domain" description="Gfo/Idh/MocA-like oxidoreductase N-terminal" evidence="2">
    <location>
        <begin position="4"/>
        <end position="123"/>
    </location>
</feature>
<dbReference type="PANTHER" id="PTHR43818">
    <property type="entry name" value="BCDNA.GH03377"/>
    <property type="match status" value="1"/>
</dbReference>
<feature type="domain" description="GFO/IDH/MocA-like oxidoreductase" evidence="3">
    <location>
        <begin position="140"/>
        <end position="255"/>
    </location>
</feature>
<protein>
    <submittedName>
        <fullName evidence="4">Oxidoreductase</fullName>
    </submittedName>
</protein>
<dbReference type="PANTHER" id="PTHR43818:SF11">
    <property type="entry name" value="BCDNA.GH03377"/>
    <property type="match status" value="1"/>
</dbReference>
<dbReference type="Gene3D" id="3.40.50.720">
    <property type="entry name" value="NAD(P)-binding Rossmann-like Domain"/>
    <property type="match status" value="1"/>
</dbReference>
<evidence type="ECO:0000256" key="1">
    <source>
        <dbReference type="ARBA" id="ARBA00023002"/>
    </source>
</evidence>
<dbReference type="Pfam" id="PF22725">
    <property type="entry name" value="GFO_IDH_MocA_C3"/>
    <property type="match status" value="1"/>
</dbReference>
<evidence type="ECO:0000313" key="5">
    <source>
        <dbReference type="Proteomes" id="UP000234789"/>
    </source>
</evidence>
<comment type="caution">
    <text evidence="4">The sequence shown here is derived from an EMBL/GenBank/DDBJ whole genome shotgun (WGS) entry which is preliminary data.</text>
</comment>
<dbReference type="InterPro" id="IPR000683">
    <property type="entry name" value="Gfo/Idh/MocA-like_OxRdtase_N"/>
</dbReference>
<evidence type="ECO:0000259" key="3">
    <source>
        <dbReference type="Pfam" id="PF22725"/>
    </source>
</evidence>
<dbReference type="AlphaFoldDB" id="A0A2N5NCP6"/>
<sequence>MDKIRMAVIGLGNMGKGMSLRTQPRFAEQCELVAASEPRAQTLREIGEQRPGIALYEDWRLMLEREKLDLVYIAVPPSLHRETAEAAMAKGIHVFSEKPLASSLEEAERMRAAAEAAGVVNAVHFSFPQDPAVREMRRLLLEERTVGEIESMELILEFPQWPRAWQQNDWITTRAEGGFLLEVGIHWIHMIQQLFGDIVGVRSQVDYGDGAEASETQAEAELTLADGKRIRLTGRTRGVAEERVSMVIRGRDGVVALENWRQLLVGRDEASLEPVEVAEDEGPLPMLKQVLRRIRGEEAIVYDFADGVKAQAVLEALHDPAYRDGKELR</sequence>
<proteinExistence type="predicted"/>
<reference evidence="4 5" key="1">
    <citation type="submission" date="2017-05" db="EMBL/GenBank/DDBJ databases">
        <title>Functional genome analysis of Paenibacillus pasadenensis strain R16: insights on endophytic life style and antifungal activity.</title>
        <authorList>
            <person name="Passera A."/>
            <person name="Marcolungo L."/>
            <person name="Casati P."/>
            <person name="Brasca M."/>
            <person name="Quaglino F."/>
            <person name="Delledonne M."/>
        </authorList>
    </citation>
    <scope>NUCLEOTIDE SEQUENCE [LARGE SCALE GENOMIC DNA]</scope>
    <source>
        <strain evidence="4 5">R16</strain>
    </source>
</reference>
<dbReference type="Gene3D" id="3.30.360.10">
    <property type="entry name" value="Dihydrodipicolinate Reductase, domain 2"/>
    <property type="match status" value="1"/>
</dbReference>
<name>A0A2N5NCP6_9BACL</name>
<keyword evidence="5" id="KW-1185">Reference proteome</keyword>
<dbReference type="InterPro" id="IPR050463">
    <property type="entry name" value="Gfo/Idh/MocA_oxidrdct_glycsds"/>
</dbReference>
<dbReference type="RefSeq" id="WP_028600184.1">
    <property type="nucleotide sequence ID" value="NZ_BIMM01000010.1"/>
</dbReference>
<dbReference type="SUPFAM" id="SSF55347">
    <property type="entry name" value="Glyceraldehyde-3-phosphate dehydrogenase-like, C-terminal domain"/>
    <property type="match status" value="1"/>
</dbReference>